<comment type="subcellular location">
    <subcellularLocation>
        <location evidence="1">Cell outer membrane</location>
    </subcellularLocation>
</comment>
<evidence type="ECO:0000256" key="5">
    <source>
        <dbReference type="ARBA" id="ARBA00022692"/>
    </source>
</evidence>
<dbReference type="EMBL" id="JBBMFL010000003">
    <property type="protein sequence ID" value="MEQ2544193.1"/>
    <property type="molecule type" value="Genomic_DNA"/>
</dbReference>
<evidence type="ECO:0000256" key="3">
    <source>
        <dbReference type="ARBA" id="ARBA00022448"/>
    </source>
</evidence>
<sequence>MKRALLTAILLGAYAAAGAQETPAACEAPAPLTLRKCLEIGLEQNYDVRIVRNEERISDNDATAGNAGMLPEIGLSAGYSGTLDNDRTTTPRDGDAVSESGVYDQTASVGLAVNWTLFDGFRIRTNYKRLKEMQQMGALKTRITIEDFMASLTAEYYNYIQQTLRLQNFRYAVGLSRERLRITEARVQVGNFSRLDLLQARVDFNADSSKYMSQHELVTASRIRINELLANENLDEKLCICDTLIRVNSTLEWDTLLEKTLSANASLLMAEHDNTLAELDLKTVQARNYPYVNLTTGYGYSHNRYGSGTNRSRGTLGLNAGVQVGFTIFDGNRRREQRNARIGIDNARLTRQRLEQSLRADLSNFWQAYRNNLEVILLEEENLIAAKENYEIAMERYLLGDLPGIEMREAQKSLLDAEERILTAQYNTKLCEISLQQISGNVMVYLE</sequence>
<evidence type="ECO:0000256" key="7">
    <source>
        <dbReference type="ARBA" id="ARBA00023237"/>
    </source>
</evidence>
<accession>A0ABV1GW63</accession>
<evidence type="ECO:0000313" key="10">
    <source>
        <dbReference type="Proteomes" id="UP001460202"/>
    </source>
</evidence>
<dbReference type="InterPro" id="IPR003423">
    <property type="entry name" value="OMP_efflux"/>
</dbReference>
<keyword evidence="5" id="KW-0812">Transmembrane</keyword>
<gene>
    <name evidence="9" type="ORF">WMO46_04425</name>
</gene>
<evidence type="ECO:0000256" key="2">
    <source>
        <dbReference type="ARBA" id="ARBA00007613"/>
    </source>
</evidence>
<keyword evidence="7" id="KW-0998">Cell outer membrane</keyword>
<dbReference type="PANTHER" id="PTHR30026:SF20">
    <property type="entry name" value="OUTER MEMBRANE PROTEIN TOLC"/>
    <property type="match status" value="1"/>
</dbReference>
<dbReference type="Proteomes" id="UP001460202">
    <property type="component" value="Unassembled WGS sequence"/>
</dbReference>
<keyword evidence="4" id="KW-1134">Transmembrane beta strand</keyword>
<keyword evidence="10" id="KW-1185">Reference proteome</keyword>
<evidence type="ECO:0000256" key="6">
    <source>
        <dbReference type="ARBA" id="ARBA00023136"/>
    </source>
</evidence>
<dbReference type="SUPFAM" id="SSF56954">
    <property type="entry name" value="Outer membrane efflux proteins (OEP)"/>
    <property type="match status" value="1"/>
</dbReference>
<dbReference type="Pfam" id="PF02321">
    <property type="entry name" value="OEP"/>
    <property type="match status" value="2"/>
</dbReference>
<reference evidence="9 10" key="1">
    <citation type="submission" date="2024-03" db="EMBL/GenBank/DDBJ databases">
        <title>Human intestinal bacterial collection.</title>
        <authorList>
            <person name="Pauvert C."/>
            <person name="Hitch T.C.A."/>
            <person name="Clavel T."/>
        </authorList>
    </citation>
    <scope>NUCLEOTIDE SEQUENCE [LARGE SCALE GENOMIC DNA]</scope>
    <source>
        <strain evidence="9 10">CLA-KB-H122</strain>
    </source>
</reference>
<feature type="signal peptide" evidence="8">
    <location>
        <begin position="1"/>
        <end position="19"/>
    </location>
</feature>
<keyword evidence="8" id="KW-0732">Signal</keyword>
<feature type="chain" id="PRO_5045295298" evidence="8">
    <location>
        <begin position="20"/>
        <end position="447"/>
    </location>
</feature>
<evidence type="ECO:0000256" key="1">
    <source>
        <dbReference type="ARBA" id="ARBA00004442"/>
    </source>
</evidence>
<proteinExistence type="inferred from homology"/>
<protein>
    <submittedName>
        <fullName evidence="9">TolC family protein</fullName>
    </submittedName>
</protein>
<keyword evidence="6" id="KW-0472">Membrane</keyword>
<dbReference type="RefSeq" id="WP_195498016.1">
    <property type="nucleotide sequence ID" value="NZ_JBBMFL010000003.1"/>
</dbReference>
<evidence type="ECO:0000256" key="4">
    <source>
        <dbReference type="ARBA" id="ARBA00022452"/>
    </source>
</evidence>
<evidence type="ECO:0000256" key="8">
    <source>
        <dbReference type="SAM" id="SignalP"/>
    </source>
</evidence>
<dbReference type="Gene3D" id="1.20.1600.10">
    <property type="entry name" value="Outer membrane efflux proteins (OEP)"/>
    <property type="match status" value="1"/>
</dbReference>
<organism evidence="9 10">
    <name type="scientific">Alistipes intestinihominis</name>
    <dbReference type="NCBI Taxonomy" id="3133172"/>
    <lineage>
        <taxon>Bacteria</taxon>
        <taxon>Pseudomonadati</taxon>
        <taxon>Bacteroidota</taxon>
        <taxon>Bacteroidia</taxon>
        <taxon>Bacteroidales</taxon>
        <taxon>Rikenellaceae</taxon>
        <taxon>Alistipes</taxon>
    </lineage>
</organism>
<comment type="caution">
    <text evidence="9">The sequence shown here is derived from an EMBL/GenBank/DDBJ whole genome shotgun (WGS) entry which is preliminary data.</text>
</comment>
<dbReference type="PANTHER" id="PTHR30026">
    <property type="entry name" value="OUTER MEMBRANE PROTEIN TOLC"/>
    <property type="match status" value="1"/>
</dbReference>
<name>A0ABV1GW63_9BACT</name>
<dbReference type="InterPro" id="IPR051906">
    <property type="entry name" value="TolC-like"/>
</dbReference>
<evidence type="ECO:0000313" key="9">
    <source>
        <dbReference type="EMBL" id="MEQ2544193.1"/>
    </source>
</evidence>
<comment type="similarity">
    <text evidence="2">Belongs to the outer membrane factor (OMF) (TC 1.B.17) family.</text>
</comment>
<keyword evidence="3" id="KW-0813">Transport</keyword>